<evidence type="ECO:0000256" key="2">
    <source>
        <dbReference type="ARBA" id="ARBA00001970"/>
    </source>
</evidence>
<keyword evidence="16" id="KW-1185">Reference proteome</keyword>
<feature type="coiled-coil region" evidence="13">
    <location>
        <begin position="20"/>
        <end position="47"/>
    </location>
</feature>
<dbReference type="STRING" id="121845.A0A3Q0ITM1"/>
<keyword evidence="9" id="KW-0112">Calmodulin-binding</keyword>
<dbReference type="PANTHER" id="PTHR43410">
    <property type="entry name" value="NITRIC OXIDE SYNTHASE OXYGENASE"/>
    <property type="match status" value="1"/>
</dbReference>
<dbReference type="InterPro" id="IPR004030">
    <property type="entry name" value="NOS_N"/>
</dbReference>
<keyword evidence="6" id="KW-0285">Flavoprotein</keyword>
<dbReference type="InterPro" id="IPR036875">
    <property type="entry name" value="Znf_CCHC_sf"/>
</dbReference>
<dbReference type="InterPro" id="IPR044944">
    <property type="entry name" value="NOS_dom_3"/>
</dbReference>
<sequence length="703" mass="79503">MFQAEVDKVKGDMHVLEDRFKGMEDKVESVDDRVRNFEDKLAEMSNNITRQVIGQVVQHPSSSLSTVVPERANPARMKPPVFDGQMAWSIFKRQFEAACECNLYSAKEKVTALMLSLRGPAADLIQTLPKDSNLSYDELVSVIERRFGDDHMQDVYRIQLQNRVQKSGETLQQLQADIDRLAHLSYGTGHPEILNHITTAAFIDAIADRELQQALRLAGKKTPAEALAYALQVESAKQASRRSLRVRQVSVSDKTDHYSPSAQYVEKAGMRCWHCNSKGHLQRDCKKRKQMSSPECWTCGARGHIQSDCRKRRRFETFLSRPTTRSETREKIVDPSQSPVERRRLNYYVFDCRSVTTSSNMFEAICNHIKYATNKGNIRSVTTSSNMFEAICNHIKYATNKGNIRSVTTSSNMFEAICNHIKYATNKGNIRYDWFKELGLRWYAVPAVSGMMFDCGGLQFTAAPFNGWYMSTEIGCRDLCDTKRYNICEIVANKMGLDTGSNVTLWKDKVNVEVNIAVLHSFQVTIRYDWFKELGLRWYAVPAVSGMMFDCGGLQFTAAPFNGWYMSTEIGCRDLCDTKRYNICEVLRMDEYDMSSIEHEALILVVASTFGNGDPPENGQEFAQNLHALRIGEDANNSISTIGCYVLRMDEYDMSSIEHEALILVVASTFGNGDPPENGQEFAQNLHALRIGEDANNSISTIG</sequence>
<feature type="domain" description="CCHC-type" evidence="14">
    <location>
        <begin position="271"/>
        <end position="287"/>
    </location>
</feature>
<dbReference type="Gene3D" id="3.90.440.10">
    <property type="entry name" value="Nitric Oxide Synthase,Heme Domain,Chain A domain 2"/>
    <property type="match status" value="1"/>
</dbReference>
<dbReference type="GO" id="GO:0005516">
    <property type="term" value="F:calmodulin binding"/>
    <property type="evidence" value="ECO:0007669"/>
    <property type="project" value="UniProtKB-KW"/>
</dbReference>
<dbReference type="Proteomes" id="UP000079169">
    <property type="component" value="Unplaced"/>
</dbReference>
<keyword evidence="12" id="KW-0862">Zinc</keyword>
<comment type="similarity">
    <text evidence="3">Belongs to the NOS family.</text>
</comment>
<dbReference type="SUPFAM" id="SSF56512">
    <property type="entry name" value="Nitric oxide (NO) synthase oxygenase domain"/>
    <property type="match status" value="4"/>
</dbReference>
<dbReference type="GO" id="GO:0008270">
    <property type="term" value="F:zinc ion binding"/>
    <property type="evidence" value="ECO:0007669"/>
    <property type="project" value="UniProtKB-KW"/>
</dbReference>
<feature type="non-terminal residue" evidence="17">
    <location>
        <position position="703"/>
    </location>
</feature>
<dbReference type="GO" id="GO:0004517">
    <property type="term" value="F:nitric-oxide synthase activity"/>
    <property type="evidence" value="ECO:0007669"/>
    <property type="project" value="UniProtKB-EC"/>
</dbReference>
<dbReference type="PROSITE" id="PS50158">
    <property type="entry name" value="ZF_CCHC"/>
    <property type="match status" value="2"/>
</dbReference>
<dbReference type="Pfam" id="PF00258">
    <property type="entry name" value="Flavodoxin_1"/>
    <property type="match status" value="1"/>
</dbReference>
<proteinExistence type="inferred from homology"/>
<dbReference type="PaxDb" id="121845-A0A3Q0ITM1"/>
<dbReference type="InterPro" id="IPR036119">
    <property type="entry name" value="NOS_N_sf"/>
</dbReference>
<evidence type="ECO:0000313" key="17">
    <source>
        <dbReference type="RefSeq" id="XP_026679616.1"/>
    </source>
</evidence>
<protein>
    <recommendedName>
        <fullName evidence="4">nitric-oxide synthase (NADPH)</fullName>
        <ecNumber evidence="4">1.14.13.39</ecNumber>
    </recommendedName>
</protein>
<keyword evidence="5" id="KW-0349">Heme</keyword>
<evidence type="ECO:0000256" key="4">
    <source>
        <dbReference type="ARBA" id="ARBA00012989"/>
    </source>
</evidence>
<accession>A0A3Q0ITM1</accession>
<evidence type="ECO:0000256" key="10">
    <source>
        <dbReference type="ARBA" id="ARBA00023002"/>
    </source>
</evidence>
<dbReference type="KEGG" id="dci:113467573"/>
<dbReference type="PANTHER" id="PTHR43410:SF1">
    <property type="entry name" value="NITRIC OXIDE SYNTHASE"/>
    <property type="match status" value="1"/>
</dbReference>
<dbReference type="RefSeq" id="XP_026679616.1">
    <property type="nucleotide sequence ID" value="XM_026823815.1"/>
</dbReference>
<evidence type="ECO:0000313" key="16">
    <source>
        <dbReference type="Proteomes" id="UP000079169"/>
    </source>
</evidence>
<keyword evidence="10" id="KW-0560">Oxidoreductase</keyword>
<dbReference type="InterPro" id="IPR008254">
    <property type="entry name" value="Flavodoxin/NO_synth"/>
</dbReference>
<dbReference type="GeneID" id="113467573"/>
<dbReference type="SUPFAM" id="SSF57756">
    <property type="entry name" value="Retrovirus zinc finger-like domains"/>
    <property type="match status" value="1"/>
</dbReference>
<evidence type="ECO:0000256" key="7">
    <source>
        <dbReference type="ARBA" id="ARBA00022723"/>
    </source>
</evidence>
<keyword evidence="8" id="KW-0521">NADP</keyword>
<comment type="cofactor">
    <cofactor evidence="2">
        <name>heme b</name>
        <dbReference type="ChEBI" id="CHEBI:60344"/>
    </cofactor>
</comment>
<feature type="domain" description="CCHC-type" evidence="14">
    <location>
        <begin position="296"/>
        <end position="311"/>
    </location>
</feature>
<dbReference type="AlphaFoldDB" id="A0A3Q0ITM1"/>
<dbReference type="Gene3D" id="3.40.50.360">
    <property type="match status" value="2"/>
</dbReference>
<evidence type="ECO:0000256" key="1">
    <source>
        <dbReference type="ARBA" id="ARBA00001917"/>
    </source>
</evidence>
<keyword evidence="11" id="KW-0408">Iron</keyword>
<keyword evidence="12" id="KW-0863">Zinc-finger</keyword>
<evidence type="ECO:0000259" key="14">
    <source>
        <dbReference type="PROSITE" id="PS50158"/>
    </source>
</evidence>
<keyword evidence="7" id="KW-0479">Metal-binding</keyword>
<dbReference type="Gene3D" id="4.10.60.10">
    <property type="entry name" value="Zinc finger, CCHC-type"/>
    <property type="match status" value="1"/>
</dbReference>
<dbReference type="InterPro" id="IPR048270">
    <property type="entry name" value="PNMA_C"/>
</dbReference>
<dbReference type="GO" id="GO:0010181">
    <property type="term" value="F:FMN binding"/>
    <property type="evidence" value="ECO:0007669"/>
    <property type="project" value="InterPro"/>
</dbReference>
<dbReference type="GO" id="GO:0003676">
    <property type="term" value="F:nucleic acid binding"/>
    <property type="evidence" value="ECO:0007669"/>
    <property type="project" value="InterPro"/>
</dbReference>
<dbReference type="InterPro" id="IPR044940">
    <property type="entry name" value="NOS_dom_2"/>
</dbReference>
<evidence type="ECO:0000259" key="15">
    <source>
        <dbReference type="PROSITE" id="PS50902"/>
    </source>
</evidence>
<dbReference type="PROSITE" id="PS50902">
    <property type="entry name" value="FLAVODOXIN_LIKE"/>
    <property type="match status" value="1"/>
</dbReference>
<dbReference type="EC" id="1.14.13.39" evidence="4"/>
<dbReference type="SUPFAM" id="SSF52218">
    <property type="entry name" value="Flavoproteins"/>
    <property type="match status" value="2"/>
</dbReference>
<gene>
    <name evidence="17" type="primary">LOC113467573</name>
</gene>
<evidence type="ECO:0000256" key="3">
    <source>
        <dbReference type="ARBA" id="ARBA00006267"/>
    </source>
</evidence>
<dbReference type="Gene3D" id="3.90.340.10">
    <property type="entry name" value="Nitric Oxide Synthase, Chain A, domain 1"/>
    <property type="match status" value="1"/>
</dbReference>
<evidence type="ECO:0000256" key="12">
    <source>
        <dbReference type="PROSITE-ProRule" id="PRU00047"/>
    </source>
</evidence>
<keyword evidence="13" id="KW-0175">Coiled coil</keyword>
<keyword evidence="6" id="KW-0288">FMN</keyword>
<dbReference type="SMART" id="SM00343">
    <property type="entry name" value="ZnF_C2HC"/>
    <property type="match status" value="2"/>
</dbReference>
<reference evidence="17" key="1">
    <citation type="submission" date="2025-08" db="UniProtKB">
        <authorList>
            <consortium name="RefSeq"/>
        </authorList>
    </citation>
    <scope>IDENTIFICATION</scope>
</reference>
<dbReference type="Pfam" id="PF14893">
    <property type="entry name" value="PNMA"/>
    <property type="match status" value="1"/>
</dbReference>
<evidence type="ECO:0000256" key="11">
    <source>
        <dbReference type="ARBA" id="ARBA00023004"/>
    </source>
</evidence>
<dbReference type="GO" id="GO:0006809">
    <property type="term" value="P:nitric oxide biosynthetic process"/>
    <property type="evidence" value="ECO:0007669"/>
    <property type="project" value="InterPro"/>
</dbReference>
<name>A0A3Q0ITM1_DIACI</name>
<dbReference type="Pfam" id="PF00098">
    <property type="entry name" value="zf-CCHC"/>
    <property type="match status" value="2"/>
</dbReference>
<dbReference type="InterPro" id="IPR044943">
    <property type="entry name" value="NOS_dom_1"/>
</dbReference>
<dbReference type="InterPro" id="IPR050607">
    <property type="entry name" value="NOS"/>
</dbReference>
<evidence type="ECO:0000256" key="13">
    <source>
        <dbReference type="SAM" id="Coils"/>
    </source>
</evidence>
<dbReference type="Gene3D" id="3.90.1230.10">
    <property type="entry name" value="Nitric Oxide Synthase, Chain A, domain 3"/>
    <property type="match status" value="2"/>
</dbReference>
<organism evidence="16 17">
    <name type="scientific">Diaphorina citri</name>
    <name type="common">Asian citrus psyllid</name>
    <dbReference type="NCBI Taxonomy" id="121845"/>
    <lineage>
        <taxon>Eukaryota</taxon>
        <taxon>Metazoa</taxon>
        <taxon>Ecdysozoa</taxon>
        <taxon>Arthropoda</taxon>
        <taxon>Hexapoda</taxon>
        <taxon>Insecta</taxon>
        <taxon>Pterygota</taxon>
        <taxon>Neoptera</taxon>
        <taxon>Paraneoptera</taxon>
        <taxon>Hemiptera</taxon>
        <taxon>Sternorrhyncha</taxon>
        <taxon>Psylloidea</taxon>
        <taxon>Psyllidae</taxon>
        <taxon>Diaphorininae</taxon>
        <taxon>Diaphorina</taxon>
    </lineage>
</organism>
<comment type="cofactor">
    <cofactor evidence="1">
        <name>FMN</name>
        <dbReference type="ChEBI" id="CHEBI:58210"/>
    </cofactor>
</comment>
<evidence type="ECO:0000256" key="5">
    <source>
        <dbReference type="ARBA" id="ARBA00022617"/>
    </source>
</evidence>
<dbReference type="InterPro" id="IPR001878">
    <property type="entry name" value="Znf_CCHC"/>
</dbReference>
<feature type="domain" description="Flavodoxin-like" evidence="15">
    <location>
        <begin position="604"/>
        <end position="703"/>
    </location>
</feature>
<dbReference type="Pfam" id="PF02898">
    <property type="entry name" value="NO_synthase"/>
    <property type="match status" value="4"/>
</dbReference>
<evidence type="ECO:0000256" key="8">
    <source>
        <dbReference type="ARBA" id="ARBA00022857"/>
    </source>
</evidence>
<evidence type="ECO:0000256" key="9">
    <source>
        <dbReference type="ARBA" id="ARBA00022860"/>
    </source>
</evidence>
<dbReference type="InterPro" id="IPR029039">
    <property type="entry name" value="Flavoprotein-like_sf"/>
</dbReference>
<evidence type="ECO:0000256" key="6">
    <source>
        <dbReference type="ARBA" id="ARBA00022643"/>
    </source>
</evidence>